<dbReference type="PANTHER" id="PTHR37562:SF5">
    <property type="entry name" value="C3H1-TYPE DOMAIN-CONTAINING PROTEIN"/>
    <property type="match status" value="1"/>
</dbReference>
<protein>
    <recommendedName>
        <fullName evidence="4">C3H1-type domain-containing protein</fullName>
    </recommendedName>
</protein>
<sequence>MFSPVYEDVSGLFGRPMQVADYGLAEELRFPQAHFANGSGSQTVLKQQQQPQQQIRTAFSLVDAAGNILSQQTLQPQQSQQSQQGTASSINGIPFSAVSGSSVFPFEVYLQQQQQKPHPQQQVNQIPSFPRKPTAFQTTDGVKYFLSPSPNGTPILATGQPAGMLRQSGGGGSAMYAIGQSNANVIAQSGNFFQTSNINTNTNTNGAQNSSSDFSFFVANGLPTTTTLTMNANSANLMSVAGMPAGIVGLSPDQRSHSLVSNTNASVLNMQANVNRNLTVTELLGSKTSIEVFDPDFKFIYDVPAVAVVHLPPARLNITRLVLCRNYRPYDPQSCAMSGNCKFVHADCDYTKLEAHSIHVNYIWRHESLCTYPRLPAGEKRTVLRSNAEAVEVPTERILVTKGSQASMQNRSGAPLNSCDNYENIGMCYQGERCCCIHTVVVDPFVKGDYKRAPRKRELSNTNGPHVNAATVVQRSGSTTSEEHSRTQSQVLQAQQAQQQYPPQPRNTGSPDTEASTSSNNTRLAMRSSTATQYATPVESVLSSATLARLQEVVTMQLHTPTATTSQQAAASFGISLNPFSMQALANISSAGTLLYLPRDATEAIVVGPVGSAESSRCSSNKTPHPQK</sequence>
<dbReference type="VEuPathDB" id="TriTrypDB:Lsey_0506_0010"/>
<dbReference type="Proteomes" id="UP000038009">
    <property type="component" value="Unassembled WGS sequence"/>
</dbReference>
<dbReference type="OMA" id="MCYQGER"/>
<accession>A0A0N1PBV5</accession>
<dbReference type="OrthoDB" id="273228at2759"/>
<reference evidence="2 3" key="1">
    <citation type="journal article" date="2015" name="PLoS Pathog.">
        <title>Leptomonas seymouri: Adaptations to the Dixenous Life Cycle Analyzed by Genome Sequencing, Transcriptome Profiling and Co-infection with Leishmania donovani.</title>
        <authorList>
            <person name="Kraeva N."/>
            <person name="Butenko A."/>
            <person name="Hlavacova J."/>
            <person name="Kostygov A."/>
            <person name="Myskova J."/>
            <person name="Grybchuk D."/>
            <person name="Lestinova T."/>
            <person name="Votypka J."/>
            <person name="Volf P."/>
            <person name="Opperdoes F."/>
            <person name="Flegontov P."/>
            <person name="Lukes J."/>
            <person name="Yurchenko V."/>
        </authorList>
    </citation>
    <scope>NUCLEOTIDE SEQUENCE [LARGE SCALE GENOMIC DNA]</scope>
    <source>
        <strain evidence="2 3">ATCC 30220</strain>
    </source>
</reference>
<feature type="compositionally biased region" description="Polar residues" evidence="1">
    <location>
        <begin position="460"/>
        <end position="480"/>
    </location>
</feature>
<proteinExistence type="predicted"/>
<organism evidence="2 3">
    <name type="scientific">Leptomonas seymouri</name>
    <dbReference type="NCBI Taxonomy" id="5684"/>
    <lineage>
        <taxon>Eukaryota</taxon>
        <taxon>Discoba</taxon>
        <taxon>Euglenozoa</taxon>
        <taxon>Kinetoplastea</taxon>
        <taxon>Metakinetoplastina</taxon>
        <taxon>Trypanosomatida</taxon>
        <taxon>Trypanosomatidae</taxon>
        <taxon>Leishmaniinae</taxon>
        <taxon>Leptomonas</taxon>
    </lineage>
</organism>
<feature type="region of interest" description="Disordered" evidence="1">
    <location>
        <begin position="456"/>
        <end position="534"/>
    </location>
</feature>
<name>A0A0N1PBV5_LEPSE</name>
<evidence type="ECO:0000313" key="3">
    <source>
        <dbReference type="Proteomes" id="UP000038009"/>
    </source>
</evidence>
<feature type="compositionally biased region" description="Polar residues" evidence="1">
    <location>
        <begin position="506"/>
        <end position="534"/>
    </location>
</feature>
<dbReference type="AlphaFoldDB" id="A0A0N1PBV5"/>
<dbReference type="PANTHER" id="PTHR37562">
    <property type="entry name" value="C3H1-TYPE DOMAIN-CONTAINING PROTEIN-RELATED"/>
    <property type="match status" value="1"/>
</dbReference>
<keyword evidence="3" id="KW-1185">Reference proteome</keyword>
<evidence type="ECO:0000256" key="1">
    <source>
        <dbReference type="SAM" id="MobiDB-lite"/>
    </source>
</evidence>
<gene>
    <name evidence="2" type="ORF">ABL78_8125</name>
</gene>
<dbReference type="EMBL" id="LJSK01000506">
    <property type="protein sequence ID" value="KPI82862.1"/>
    <property type="molecule type" value="Genomic_DNA"/>
</dbReference>
<evidence type="ECO:0008006" key="4">
    <source>
        <dbReference type="Google" id="ProtNLM"/>
    </source>
</evidence>
<feature type="compositionally biased region" description="Low complexity" evidence="1">
    <location>
        <begin position="488"/>
        <end position="501"/>
    </location>
</feature>
<comment type="caution">
    <text evidence="2">The sequence shown here is derived from an EMBL/GenBank/DDBJ whole genome shotgun (WGS) entry which is preliminary data.</text>
</comment>
<evidence type="ECO:0000313" key="2">
    <source>
        <dbReference type="EMBL" id="KPI82862.1"/>
    </source>
</evidence>